<proteinExistence type="predicted"/>
<evidence type="ECO:0000313" key="8">
    <source>
        <dbReference type="Proteomes" id="UP000268033"/>
    </source>
</evidence>
<keyword evidence="4 5" id="KW-0472">Membrane</keyword>
<dbReference type="Proteomes" id="UP000268033">
    <property type="component" value="Unassembled WGS sequence"/>
</dbReference>
<name>A0A3N1PFI1_9GAMM</name>
<dbReference type="InterPro" id="IPR010445">
    <property type="entry name" value="LapA_dom"/>
</dbReference>
<dbReference type="Pfam" id="PF06305">
    <property type="entry name" value="LapA_dom"/>
    <property type="match status" value="1"/>
</dbReference>
<comment type="caution">
    <text evidence="7">The sequence shown here is derived from an EMBL/GenBank/DDBJ whole genome shotgun (WGS) entry which is preliminary data.</text>
</comment>
<evidence type="ECO:0000313" key="7">
    <source>
        <dbReference type="EMBL" id="ROQ27415.1"/>
    </source>
</evidence>
<sequence>MLTLIKWLVAVVIFILALAVGAENAQPVAVNYLVAQKTFSLGQWLGIAFAFGALLAFIVLGSLCWVQKRRIALLQRKLSAKQKDA</sequence>
<evidence type="ECO:0000256" key="5">
    <source>
        <dbReference type="SAM" id="Phobius"/>
    </source>
</evidence>
<evidence type="ECO:0000256" key="4">
    <source>
        <dbReference type="ARBA" id="ARBA00023136"/>
    </source>
</evidence>
<dbReference type="RefSeq" id="WP_417356732.1">
    <property type="nucleotide sequence ID" value="NZ_JBLXAC010000004.1"/>
</dbReference>
<gene>
    <name evidence="7" type="ORF">EDC28_10463</name>
</gene>
<dbReference type="EMBL" id="RJUL01000004">
    <property type="protein sequence ID" value="ROQ27415.1"/>
    <property type="molecule type" value="Genomic_DNA"/>
</dbReference>
<keyword evidence="1" id="KW-1003">Cell membrane</keyword>
<feature type="transmembrane region" description="Helical" evidence="5">
    <location>
        <begin position="41"/>
        <end position="66"/>
    </location>
</feature>
<dbReference type="GO" id="GO:0005886">
    <property type="term" value="C:plasma membrane"/>
    <property type="evidence" value="ECO:0007669"/>
    <property type="project" value="InterPro"/>
</dbReference>
<reference evidence="7 8" key="1">
    <citation type="submission" date="2018-11" db="EMBL/GenBank/DDBJ databases">
        <title>Genomic Encyclopedia of Type Strains, Phase IV (KMG-IV): sequencing the most valuable type-strain genomes for metagenomic binning, comparative biology and taxonomic classification.</title>
        <authorList>
            <person name="Goeker M."/>
        </authorList>
    </citation>
    <scope>NUCLEOTIDE SEQUENCE [LARGE SCALE GENOMIC DNA]</scope>
    <source>
        <strain evidence="7 8">DSM 21945</strain>
    </source>
</reference>
<dbReference type="STRING" id="584787.GCA_001247655_02504"/>
<protein>
    <submittedName>
        <fullName evidence="7">Putative membrane protein</fullName>
    </submittedName>
</protein>
<evidence type="ECO:0000259" key="6">
    <source>
        <dbReference type="Pfam" id="PF06305"/>
    </source>
</evidence>
<keyword evidence="8" id="KW-1185">Reference proteome</keyword>
<feature type="domain" description="Lipopolysaccharide assembly protein A" evidence="6">
    <location>
        <begin position="23"/>
        <end position="84"/>
    </location>
</feature>
<evidence type="ECO:0000256" key="3">
    <source>
        <dbReference type="ARBA" id="ARBA00022989"/>
    </source>
</evidence>
<organism evidence="7 8">
    <name type="scientific">Gallaecimonas pentaromativorans</name>
    <dbReference type="NCBI Taxonomy" id="584787"/>
    <lineage>
        <taxon>Bacteria</taxon>
        <taxon>Pseudomonadati</taxon>
        <taxon>Pseudomonadota</taxon>
        <taxon>Gammaproteobacteria</taxon>
        <taxon>Enterobacterales</taxon>
        <taxon>Gallaecimonadaceae</taxon>
        <taxon>Gallaecimonas</taxon>
    </lineage>
</organism>
<evidence type="ECO:0000256" key="2">
    <source>
        <dbReference type="ARBA" id="ARBA00022692"/>
    </source>
</evidence>
<evidence type="ECO:0000256" key="1">
    <source>
        <dbReference type="ARBA" id="ARBA00022475"/>
    </source>
</evidence>
<dbReference type="AlphaFoldDB" id="A0A3N1PFI1"/>
<keyword evidence="3 5" id="KW-1133">Transmembrane helix</keyword>
<accession>A0A3N1PFI1</accession>
<keyword evidence="2 5" id="KW-0812">Transmembrane</keyword>